<proteinExistence type="predicted"/>
<organism evidence="2 3">
    <name type="scientific">Pseudomonas fluorescens</name>
    <dbReference type="NCBI Taxonomy" id="294"/>
    <lineage>
        <taxon>Bacteria</taxon>
        <taxon>Pseudomonadati</taxon>
        <taxon>Pseudomonadota</taxon>
        <taxon>Gammaproteobacteria</taxon>
        <taxon>Pseudomonadales</taxon>
        <taxon>Pseudomonadaceae</taxon>
        <taxon>Pseudomonas</taxon>
    </lineage>
</organism>
<name>A0A5E7UGJ4_PSEFL</name>
<evidence type="ECO:0000256" key="1">
    <source>
        <dbReference type="SAM" id="MobiDB-lite"/>
    </source>
</evidence>
<reference evidence="2 3" key="1">
    <citation type="submission" date="2019-09" db="EMBL/GenBank/DDBJ databases">
        <authorList>
            <person name="Chandra G."/>
            <person name="Truman W A."/>
        </authorList>
    </citation>
    <scope>NUCLEOTIDE SEQUENCE [LARGE SCALE GENOMIC DNA]</scope>
    <source>
        <strain evidence="2">PS928</strain>
    </source>
</reference>
<accession>A0A5E7UGJ4</accession>
<dbReference type="Proteomes" id="UP000381378">
    <property type="component" value="Unassembled WGS sequence"/>
</dbReference>
<gene>
    <name evidence="2" type="ORF">PS928_03502</name>
</gene>
<sequence>MLSERLPHGFVEGFERLEIPTSKLIADLSGNGCPLRRGDRTPPVSSCRLSDAGDDARPHRRQTEGQIGRRQAGHANDAVLDA</sequence>
<dbReference type="EMBL" id="CABVJF010000013">
    <property type="protein sequence ID" value="VVQ09515.1"/>
    <property type="molecule type" value="Genomic_DNA"/>
</dbReference>
<protein>
    <submittedName>
        <fullName evidence="2">Uncharacterized protein</fullName>
    </submittedName>
</protein>
<evidence type="ECO:0000313" key="3">
    <source>
        <dbReference type="Proteomes" id="UP000381378"/>
    </source>
</evidence>
<evidence type="ECO:0000313" key="2">
    <source>
        <dbReference type="EMBL" id="VVQ09515.1"/>
    </source>
</evidence>
<dbReference type="AlphaFoldDB" id="A0A5E7UGJ4"/>
<feature type="compositionally biased region" description="Basic and acidic residues" evidence="1">
    <location>
        <begin position="54"/>
        <end position="63"/>
    </location>
</feature>
<feature type="region of interest" description="Disordered" evidence="1">
    <location>
        <begin position="29"/>
        <end position="82"/>
    </location>
</feature>